<dbReference type="EMBL" id="JAOL01000152">
    <property type="protein sequence ID" value="EUA87906.1"/>
    <property type="molecule type" value="Genomic_DNA"/>
</dbReference>
<comment type="caution">
    <text evidence="1">The sequence shown here is derived from an EMBL/GenBank/DDBJ whole genome shotgun (WGS) entry which is preliminary data.</text>
</comment>
<gene>
    <name evidence="1" type="ORF">I551_5615</name>
</gene>
<dbReference type="Proteomes" id="UP000020681">
    <property type="component" value="Unassembled WGS sequence"/>
</dbReference>
<organism evidence="1 2">
    <name type="scientific">Mycobacterium ulcerans str. Harvey</name>
    <dbReference type="NCBI Taxonomy" id="1299332"/>
    <lineage>
        <taxon>Bacteria</taxon>
        <taxon>Bacillati</taxon>
        <taxon>Actinomycetota</taxon>
        <taxon>Actinomycetes</taxon>
        <taxon>Mycobacteriales</taxon>
        <taxon>Mycobacteriaceae</taxon>
        <taxon>Mycobacterium</taxon>
        <taxon>Mycobacterium ulcerans group</taxon>
    </lineage>
</organism>
<name>A0ABN0QTE4_MYCUL</name>
<accession>A0ABN0QTE4</accession>
<protein>
    <submittedName>
        <fullName evidence="1">Alanine racemase, N-terminal domain protein</fullName>
    </submittedName>
</protein>
<evidence type="ECO:0000313" key="2">
    <source>
        <dbReference type="Proteomes" id="UP000020681"/>
    </source>
</evidence>
<dbReference type="Gene3D" id="3.20.20.10">
    <property type="entry name" value="Alanine racemase"/>
    <property type="match status" value="1"/>
</dbReference>
<dbReference type="SUPFAM" id="SSF51419">
    <property type="entry name" value="PLP-binding barrel"/>
    <property type="match status" value="1"/>
</dbReference>
<sequence length="109" mass="11646">MTALDRAITTAIADRRRGNPLRVHVQVSLDGDVSRGGVDMTDPGAVDRICAQVSDSQSLELIGLMGVPPAIGTRKRPLSGCNPNTIECSSRSLRRCDFPPVCPMTSRSP</sequence>
<dbReference type="InterPro" id="IPR029066">
    <property type="entry name" value="PLP-binding_barrel"/>
</dbReference>
<evidence type="ECO:0000313" key="1">
    <source>
        <dbReference type="EMBL" id="EUA87906.1"/>
    </source>
</evidence>
<proteinExistence type="predicted"/>
<reference evidence="1 2" key="1">
    <citation type="submission" date="2014-01" db="EMBL/GenBank/DDBJ databases">
        <authorList>
            <person name="Dobos K."/>
            <person name="Lenaerts A."/>
            <person name="Ordway D."/>
            <person name="DeGroote M.A."/>
            <person name="Parker T."/>
            <person name="Sizemore C."/>
            <person name="Tallon L.J."/>
            <person name="Sadzewicz L.K."/>
            <person name="Sengamalay N."/>
            <person name="Fraser C.M."/>
            <person name="Hine E."/>
            <person name="Shefchek K.A."/>
            <person name="Das S.P."/>
            <person name="Tettelin H."/>
        </authorList>
    </citation>
    <scope>NUCLEOTIDE SEQUENCE [LARGE SCALE GENOMIC DNA]</scope>
    <source>
        <strain evidence="1 2">Harvey</strain>
    </source>
</reference>
<keyword evidence="2" id="KW-1185">Reference proteome</keyword>